<sequence>MSSPSRTGHEVHHIPSDVSSRISTAQVIASLSSAVRQLVDNSLDASAKTIEIRAKNNGYESVEVIDDGVGIESDNFDSLCKPHSTSKLTELNDFSKLSTLGFRGEALNALCALSSITITTRSRNAPLGTKLRFDHKGNVVDRTSVARSVGTTVAVESLFETLPVRRKEFEKTSRKEFGKVLTMVQSYAVSRPDLKFICSNTVAGIQTCFSKRQQHICTPGNASIRDVVVNLFGGRTDKNKMVDIVRCLPDDDVCSIYGLDSKDTAIYAEFGLTGFVSTCEHGFGRSAPDRQFIYFNQRPTEYPKICRVVNEVYQQYNRSQYPTLILNIEVSPSMIDVNVTPDKRMVFIDREKELLALVRSSLLATFHPLLGSYTSVEGNHGAVEMSGTELTKSDRTVPLSTRDQLFSLLKSNSATSSPSIFNEPQPKRSKTDSSYLTKAPTERAKTLDAFAFKPIPRENTCEAVASQILPREQSSVAMIDTVNQTHRQSPEALEERPSPRKEISSSVVHERKPFTPPLMRHLSRGFENSVEKDSVVLEKIEKIMDRDDPAATKIVCEKDVTHLECGEEKNQIDSLLQTSSAPSVEAAEGVGSSGDFLRTQQTIPFSMTTLKERLKLLSDMKVEQASQKLEFHAGISPEENDLAERELDRTLKKSDFNQMEVIGQFNKGFIIARLRDHLFLVDQHASDEKYNFERFQKKARVETQRLIHPQALDIGAVQTSVLRDNINVFEANGFGFEFSENGDDCTVPLLVSTPVLHSWQFDKSDIEEILTVVSEFPGTMYRPAKLRRIFASRACRKSVMIGTTLTTAQMRTIVSHLSTLDQPWNCPHGRPTLRHLADLRNVSC</sequence>
<dbReference type="PANTHER" id="PTHR10073">
    <property type="entry name" value="DNA MISMATCH REPAIR PROTEIN MLH, PMS, MUTL"/>
    <property type="match status" value="1"/>
</dbReference>
<dbReference type="WBParaSite" id="NBR_0000086701-mRNA-1">
    <property type="protein sequence ID" value="NBR_0000086701-mRNA-1"/>
    <property type="gene ID" value="NBR_0000086701"/>
</dbReference>
<dbReference type="SUPFAM" id="SSF55874">
    <property type="entry name" value="ATPase domain of HSP90 chaperone/DNA topoisomerase II/histidine kinase"/>
    <property type="match status" value="1"/>
</dbReference>
<dbReference type="InterPro" id="IPR038973">
    <property type="entry name" value="MutL/Mlh/Pms-like"/>
</dbReference>
<dbReference type="InterPro" id="IPR037198">
    <property type="entry name" value="MutL_C_sf"/>
</dbReference>
<dbReference type="NCBIfam" id="TIGR00585">
    <property type="entry name" value="mutl"/>
    <property type="match status" value="1"/>
</dbReference>
<dbReference type="OMA" id="MRPRRMP"/>
<evidence type="ECO:0000313" key="7">
    <source>
        <dbReference type="Proteomes" id="UP000271162"/>
    </source>
</evidence>
<dbReference type="CDD" id="cd03484">
    <property type="entry name" value="MutL_Trans_hPMS_2_like"/>
    <property type="match status" value="1"/>
</dbReference>
<dbReference type="GO" id="GO:0016887">
    <property type="term" value="F:ATP hydrolysis activity"/>
    <property type="evidence" value="ECO:0007669"/>
    <property type="project" value="InterPro"/>
</dbReference>
<dbReference type="Pfam" id="PF01119">
    <property type="entry name" value="DNA_mis_repair"/>
    <property type="match status" value="1"/>
</dbReference>
<dbReference type="SMART" id="SM00853">
    <property type="entry name" value="MutL_C"/>
    <property type="match status" value="1"/>
</dbReference>
<dbReference type="InterPro" id="IPR014790">
    <property type="entry name" value="MutL_C"/>
</dbReference>
<dbReference type="STRING" id="27835.A0A0N4XEB5"/>
<feature type="domain" description="MutL C-terminal dimerisation" evidence="4">
    <location>
        <begin position="661"/>
        <end position="805"/>
    </location>
</feature>
<evidence type="ECO:0000313" key="8">
    <source>
        <dbReference type="WBParaSite" id="NBR_0000086701-mRNA-1"/>
    </source>
</evidence>
<dbReference type="Pfam" id="PF13589">
    <property type="entry name" value="HATPase_c_3"/>
    <property type="match status" value="1"/>
</dbReference>
<dbReference type="InterPro" id="IPR042120">
    <property type="entry name" value="MutL_C_dimsub"/>
</dbReference>
<dbReference type="InterPro" id="IPR002099">
    <property type="entry name" value="MutL/Mlh/PMS"/>
</dbReference>
<dbReference type="PROSITE" id="PS00058">
    <property type="entry name" value="DNA_MISMATCH_REPAIR_1"/>
    <property type="match status" value="1"/>
</dbReference>
<reference evidence="8" key="1">
    <citation type="submission" date="2017-02" db="UniProtKB">
        <authorList>
            <consortium name="WormBaseParasite"/>
        </authorList>
    </citation>
    <scope>IDENTIFICATION</scope>
</reference>
<dbReference type="AlphaFoldDB" id="A0A0N4XEB5"/>
<accession>A0A0N4XEB5</accession>
<dbReference type="PANTHER" id="PTHR10073:SF52">
    <property type="entry name" value="MISMATCH REPAIR ENDONUCLEASE PMS2"/>
    <property type="match status" value="1"/>
</dbReference>
<evidence type="ECO:0000259" key="4">
    <source>
        <dbReference type="SMART" id="SM00853"/>
    </source>
</evidence>
<evidence type="ECO:0000256" key="1">
    <source>
        <dbReference type="ARBA" id="ARBA00006082"/>
    </source>
</evidence>
<dbReference type="Proteomes" id="UP000271162">
    <property type="component" value="Unassembled WGS sequence"/>
</dbReference>
<dbReference type="InterPro" id="IPR013507">
    <property type="entry name" value="DNA_mismatch_S5_2-like"/>
</dbReference>
<feature type="region of interest" description="Disordered" evidence="3">
    <location>
        <begin position="414"/>
        <end position="435"/>
    </location>
</feature>
<protein>
    <submittedName>
        <fullName evidence="8">DNA mismatch repair protein</fullName>
    </submittedName>
</protein>
<feature type="region of interest" description="Disordered" evidence="3">
    <location>
        <begin position="487"/>
        <end position="508"/>
    </location>
</feature>
<dbReference type="InterPro" id="IPR014721">
    <property type="entry name" value="Ribsml_uS5_D2-typ_fold_subgr"/>
</dbReference>
<dbReference type="GO" id="GO:0140664">
    <property type="term" value="F:ATP-dependent DNA damage sensor activity"/>
    <property type="evidence" value="ECO:0007669"/>
    <property type="project" value="InterPro"/>
</dbReference>
<dbReference type="CDD" id="cd16926">
    <property type="entry name" value="HATPase_MutL-MLH-PMS-like"/>
    <property type="match status" value="1"/>
</dbReference>
<reference evidence="6 7" key="2">
    <citation type="submission" date="2018-11" db="EMBL/GenBank/DDBJ databases">
        <authorList>
            <consortium name="Pathogen Informatics"/>
        </authorList>
    </citation>
    <scope>NUCLEOTIDE SEQUENCE [LARGE SCALE GENOMIC DNA]</scope>
</reference>
<proteinExistence type="inferred from homology"/>
<dbReference type="Gene3D" id="3.30.565.10">
    <property type="entry name" value="Histidine kinase-like ATPase, C-terminal domain"/>
    <property type="match status" value="1"/>
</dbReference>
<gene>
    <name evidence="6" type="ORF">NBR_LOCUS868</name>
</gene>
<dbReference type="GO" id="GO:0030983">
    <property type="term" value="F:mismatched DNA binding"/>
    <property type="evidence" value="ECO:0007669"/>
    <property type="project" value="InterPro"/>
</dbReference>
<evidence type="ECO:0000313" key="6">
    <source>
        <dbReference type="EMBL" id="VDL63951.1"/>
    </source>
</evidence>
<dbReference type="InterPro" id="IPR042121">
    <property type="entry name" value="MutL_C_regsub"/>
</dbReference>
<evidence type="ECO:0000256" key="3">
    <source>
        <dbReference type="SAM" id="MobiDB-lite"/>
    </source>
</evidence>
<dbReference type="SUPFAM" id="SSF118116">
    <property type="entry name" value="DNA mismatch repair protein MutL"/>
    <property type="match status" value="1"/>
</dbReference>
<dbReference type="GO" id="GO:0005524">
    <property type="term" value="F:ATP binding"/>
    <property type="evidence" value="ECO:0007669"/>
    <property type="project" value="InterPro"/>
</dbReference>
<evidence type="ECO:0000259" key="5">
    <source>
        <dbReference type="SMART" id="SM01340"/>
    </source>
</evidence>
<dbReference type="InterPro" id="IPR036890">
    <property type="entry name" value="HATPase_C_sf"/>
</dbReference>
<dbReference type="SUPFAM" id="SSF54211">
    <property type="entry name" value="Ribosomal protein S5 domain 2-like"/>
    <property type="match status" value="1"/>
</dbReference>
<dbReference type="Gene3D" id="3.30.1370.100">
    <property type="entry name" value="MutL, C-terminal domain, regulatory subdomain"/>
    <property type="match status" value="1"/>
</dbReference>
<feature type="domain" description="DNA mismatch repair protein S5" evidence="5">
    <location>
        <begin position="253"/>
        <end position="367"/>
    </location>
</feature>
<dbReference type="GO" id="GO:0006298">
    <property type="term" value="P:mismatch repair"/>
    <property type="evidence" value="ECO:0007669"/>
    <property type="project" value="InterPro"/>
</dbReference>
<dbReference type="Gene3D" id="3.30.1540.20">
    <property type="entry name" value="MutL, C-terminal domain, dimerisation subdomain"/>
    <property type="match status" value="1"/>
</dbReference>
<dbReference type="EMBL" id="UYSL01000512">
    <property type="protein sequence ID" value="VDL63951.1"/>
    <property type="molecule type" value="Genomic_DNA"/>
</dbReference>
<organism evidence="8">
    <name type="scientific">Nippostrongylus brasiliensis</name>
    <name type="common">Rat hookworm</name>
    <dbReference type="NCBI Taxonomy" id="27835"/>
    <lineage>
        <taxon>Eukaryota</taxon>
        <taxon>Metazoa</taxon>
        <taxon>Ecdysozoa</taxon>
        <taxon>Nematoda</taxon>
        <taxon>Chromadorea</taxon>
        <taxon>Rhabditida</taxon>
        <taxon>Rhabditina</taxon>
        <taxon>Rhabditomorpha</taxon>
        <taxon>Strongyloidea</taxon>
        <taxon>Heligmosomidae</taxon>
        <taxon>Nippostrongylus</taxon>
    </lineage>
</organism>
<dbReference type="InterPro" id="IPR020568">
    <property type="entry name" value="Ribosomal_Su5_D2-typ_SF"/>
</dbReference>
<dbReference type="SMART" id="SM01340">
    <property type="entry name" value="DNA_mis_repair"/>
    <property type="match status" value="1"/>
</dbReference>
<dbReference type="FunFam" id="3.30.565.10:FF:000017">
    <property type="entry name" value="PMS1 homolog 1, mismatch repair system component"/>
    <property type="match status" value="1"/>
</dbReference>
<keyword evidence="2" id="KW-0227">DNA damage</keyword>
<feature type="compositionally biased region" description="Basic and acidic residues" evidence="3">
    <location>
        <begin position="493"/>
        <end position="508"/>
    </location>
</feature>
<dbReference type="FunFam" id="3.30.1370.100:FF:000001">
    <property type="entry name" value="Mismatch repair endonuclease pms1, putative"/>
    <property type="match status" value="1"/>
</dbReference>
<dbReference type="InterPro" id="IPR014762">
    <property type="entry name" value="DNA_mismatch_repair_CS"/>
</dbReference>
<dbReference type="Gene3D" id="3.30.230.10">
    <property type="match status" value="1"/>
</dbReference>
<comment type="similarity">
    <text evidence="1">Belongs to the DNA mismatch repair MutL/HexB family.</text>
</comment>
<name>A0A0N4XEB5_NIPBR</name>
<dbReference type="Pfam" id="PF08676">
    <property type="entry name" value="MutL_C"/>
    <property type="match status" value="1"/>
</dbReference>
<evidence type="ECO:0000256" key="2">
    <source>
        <dbReference type="ARBA" id="ARBA00022763"/>
    </source>
</evidence>
<dbReference type="GO" id="GO:0032389">
    <property type="term" value="C:MutLalpha complex"/>
    <property type="evidence" value="ECO:0007669"/>
    <property type="project" value="TreeGrafter"/>
</dbReference>
<keyword evidence="7" id="KW-1185">Reference proteome</keyword>